<organism evidence="6 7">
    <name type="scientific">Hwanghaeella grinnelliae</name>
    <dbReference type="NCBI Taxonomy" id="2500179"/>
    <lineage>
        <taxon>Bacteria</taxon>
        <taxon>Pseudomonadati</taxon>
        <taxon>Pseudomonadota</taxon>
        <taxon>Alphaproteobacteria</taxon>
        <taxon>Rhodospirillales</taxon>
        <taxon>Rhodospirillaceae</taxon>
        <taxon>Hwanghaeella</taxon>
    </lineage>
</organism>
<feature type="domain" description="Succinylglutamate desuccinylase/Aspartoacylase catalytic" evidence="5">
    <location>
        <begin position="47"/>
        <end position="232"/>
    </location>
</feature>
<evidence type="ECO:0000256" key="2">
    <source>
        <dbReference type="ARBA" id="ARBA00022723"/>
    </source>
</evidence>
<dbReference type="CDD" id="cd06252">
    <property type="entry name" value="M14_ASTE_ASPA-like"/>
    <property type="match status" value="1"/>
</dbReference>
<dbReference type="GO" id="GO:0016811">
    <property type="term" value="F:hydrolase activity, acting on carbon-nitrogen (but not peptide) bonds, in linear amides"/>
    <property type="evidence" value="ECO:0007669"/>
    <property type="project" value="InterPro"/>
</dbReference>
<evidence type="ECO:0000313" key="7">
    <source>
        <dbReference type="Proteomes" id="UP000287447"/>
    </source>
</evidence>
<evidence type="ECO:0000313" key="6">
    <source>
        <dbReference type="EMBL" id="RVU34723.1"/>
    </source>
</evidence>
<dbReference type="Proteomes" id="UP000287447">
    <property type="component" value="Unassembled WGS sequence"/>
</dbReference>
<dbReference type="GO" id="GO:0016788">
    <property type="term" value="F:hydrolase activity, acting on ester bonds"/>
    <property type="evidence" value="ECO:0007669"/>
    <property type="project" value="InterPro"/>
</dbReference>
<gene>
    <name evidence="6" type="ORF">EOI86_17885</name>
</gene>
<name>A0A3S2Y121_9PROT</name>
<comment type="cofactor">
    <cofactor evidence="1">
        <name>Zn(2+)</name>
        <dbReference type="ChEBI" id="CHEBI:29105"/>
    </cofactor>
</comment>
<dbReference type="PANTHER" id="PTHR37326">
    <property type="entry name" value="BLL3975 PROTEIN"/>
    <property type="match status" value="1"/>
</dbReference>
<keyword evidence="2" id="KW-0479">Metal-binding</keyword>
<evidence type="ECO:0000256" key="4">
    <source>
        <dbReference type="ARBA" id="ARBA00022833"/>
    </source>
</evidence>
<dbReference type="GO" id="GO:0046872">
    <property type="term" value="F:metal ion binding"/>
    <property type="evidence" value="ECO:0007669"/>
    <property type="project" value="UniProtKB-KW"/>
</dbReference>
<evidence type="ECO:0000256" key="1">
    <source>
        <dbReference type="ARBA" id="ARBA00001947"/>
    </source>
</evidence>
<comment type="caution">
    <text evidence="6">The sequence shown here is derived from an EMBL/GenBank/DDBJ whole genome shotgun (WGS) entry which is preliminary data.</text>
</comment>
<dbReference type="RefSeq" id="WP_127766817.1">
    <property type="nucleotide sequence ID" value="NZ_SADE01000003.1"/>
</dbReference>
<accession>A0A3S2Y121</accession>
<dbReference type="PIRSF" id="PIRSF039012">
    <property type="entry name" value="ASP"/>
    <property type="match status" value="1"/>
</dbReference>
<proteinExistence type="predicted"/>
<dbReference type="OrthoDB" id="9782876at2"/>
<dbReference type="SUPFAM" id="SSF53187">
    <property type="entry name" value="Zn-dependent exopeptidases"/>
    <property type="match status" value="1"/>
</dbReference>
<dbReference type="InterPro" id="IPR053138">
    <property type="entry name" value="N-alpha-Ac-DABA_deacetylase"/>
</dbReference>
<keyword evidence="3" id="KW-0378">Hydrolase</keyword>
<evidence type="ECO:0000256" key="3">
    <source>
        <dbReference type="ARBA" id="ARBA00022801"/>
    </source>
</evidence>
<dbReference type="PANTHER" id="PTHR37326:SF1">
    <property type="entry name" value="BLL3975 PROTEIN"/>
    <property type="match status" value="1"/>
</dbReference>
<protein>
    <submittedName>
        <fullName evidence="6">Deacylase</fullName>
    </submittedName>
</protein>
<dbReference type="Gene3D" id="3.40.630.10">
    <property type="entry name" value="Zn peptidases"/>
    <property type="match status" value="1"/>
</dbReference>
<keyword evidence="7" id="KW-1185">Reference proteome</keyword>
<dbReference type="EMBL" id="SADE01000003">
    <property type="protein sequence ID" value="RVU34723.1"/>
    <property type="molecule type" value="Genomic_DNA"/>
</dbReference>
<keyword evidence="4" id="KW-0862">Zinc</keyword>
<dbReference type="InterPro" id="IPR043795">
    <property type="entry name" value="N-alpha-Ac-DABA-like"/>
</dbReference>
<dbReference type="InterPro" id="IPR055438">
    <property type="entry name" value="AstE_AspA_cat"/>
</dbReference>
<evidence type="ECO:0000259" key="5">
    <source>
        <dbReference type="Pfam" id="PF24827"/>
    </source>
</evidence>
<sequence length="327" mass="35278">MVSNPIHCEVDLTASGKQTGFLRLPHSVHRSAYGFLPYPIATIANGDGPTILLMSGNHGDEYEGQVILSTLIRELEPSDIRGRLIFLPMANFPAAMAGLRTSPIDAGNLNRSFPGNPKGNPTQVIAHFIESVLLPDADFLFDLHSGGSSLLYVPTVMLPRHGDDPAAELKEQIARDFGLPYATVYGRDDEAGYSSAAGFRQDVVTFATELGGAGMVNRAYAQLAKTGLERALVRLGALDRVVEAPQTETRIFLNDNLVYAPEPGLFEPLAEPGDAVKPGDPAALLHYPESPGRDPVRIEFDVHGIILAKRVPARSERGDCLFHIGCD</sequence>
<dbReference type="AlphaFoldDB" id="A0A3S2Y121"/>
<reference evidence="7" key="1">
    <citation type="submission" date="2019-01" db="EMBL/GenBank/DDBJ databases">
        <title>Gri0909 isolated from a small marine red alga.</title>
        <authorList>
            <person name="Kim J."/>
            <person name="Jeong S.E."/>
            <person name="Jeon C.O."/>
        </authorList>
    </citation>
    <scope>NUCLEOTIDE SEQUENCE [LARGE SCALE GENOMIC DNA]</scope>
    <source>
        <strain evidence="7">Gri0909</strain>
    </source>
</reference>
<dbReference type="Pfam" id="PF24827">
    <property type="entry name" value="AstE_AspA_cat"/>
    <property type="match status" value="1"/>
</dbReference>